<organism evidence="1 2">
    <name type="scientific">Bacillus phage phiAGATE</name>
    <dbReference type="NCBI Taxonomy" id="1204533"/>
    <lineage>
        <taxon>Viruses</taxon>
        <taxon>Duplodnaviria</taxon>
        <taxon>Heunggongvirae</taxon>
        <taxon>Uroviricota</taxon>
        <taxon>Caudoviricetes</taxon>
        <taxon>Herelleviridae</taxon>
        <taxon>Bastillevirinae</taxon>
        <taxon>Agatevirus</taxon>
        <taxon>Agatevirus agate</taxon>
    </lineage>
</organism>
<dbReference type="OrthoDB" id="35575at10239"/>
<sequence length="154" mass="18130">MKNNNMFHKMWKKMKYSRKIKYTEIPTTPEAKEAISDSVYRELAVLKKVVAKEMKKWHRSSPDNKYILVSIKQNQFSEKAFDCLVKHVHAMGWDVATRTFKKDYWDRSRLMQGDGNAYYSVPHFEIQIAFPGELVEKIDYVKFTQILKGDNNGG</sequence>
<evidence type="ECO:0000313" key="2">
    <source>
        <dbReference type="Proteomes" id="UP000010364"/>
    </source>
</evidence>
<dbReference type="KEGG" id="vg:14516030"/>
<dbReference type="RefSeq" id="YP_007349239.1">
    <property type="nucleotide sequence ID" value="NC_020081.2"/>
</dbReference>
<protein>
    <submittedName>
        <fullName evidence="1">Uncharacterized protein</fullName>
    </submittedName>
</protein>
<dbReference type="Proteomes" id="UP000010364">
    <property type="component" value="Segment"/>
</dbReference>
<name>L0LC41_9CAUD</name>
<dbReference type="EMBL" id="JX238501">
    <property type="protein sequence ID" value="AGB62646.1"/>
    <property type="molecule type" value="Genomic_DNA"/>
</dbReference>
<reference evidence="1" key="1">
    <citation type="submission" date="2013-11" db="EMBL/GenBank/DDBJ databases">
        <title>Discovery of phiAGATE novel phage infecting Bacillus pumilus leads to new insights in phylogeny of subfamily Spounavirinae.</title>
        <authorList>
            <person name="Barylski J."/>
            <person name="Nowicki G."/>
            <person name="Gozdzicka-Jozefiak A."/>
        </authorList>
    </citation>
    <scope>NUCLEOTIDE SEQUENCE [LARGE SCALE GENOMIC DNA]</scope>
</reference>
<keyword evidence="2" id="KW-1185">Reference proteome</keyword>
<dbReference type="GeneID" id="14516030"/>
<proteinExistence type="predicted"/>
<accession>L0LC41</accession>
<evidence type="ECO:0000313" key="1">
    <source>
        <dbReference type="EMBL" id="AGB62646.1"/>
    </source>
</evidence>